<feature type="domain" description="SSD" evidence="7">
    <location>
        <begin position="678"/>
        <end position="805"/>
    </location>
</feature>
<dbReference type="PANTHER" id="PTHR33406">
    <property type="entry name" value="MEMBRANE PROTEIN MJ1562-RELATED"/>
    <property type="match status" value="1"/>
</dbReference>
<dbReference type="Pfam" id="PF03176">
    <property type="entry name" value="MMPL"/>
    <property type="match status" value="3"/>
</dbReference>
<evidence type="ECO:0000256" key="3">
    <source>
        <dbReference type="ARBA" id="ARBA00022692"/>
    </source>
</evidence>
<keyword evidence="3 6" id="KW-0812">Transmembrane</keyword>
<sequence>MKRLEENFGEWILKYRWLVIITCLVLVFLSASGMKNLAMSTNYRVFFSADNPQLMAFDALENTYTKNDNVMFVLTPKSGDVFRRDALEAVEALTTKAWQLPYSIRVDSISNFQHTEAEEDDLVVRDLYENAQQLSNDELEKIRKVALAEPMLIKRLISPDSRVTAVNATIQLPGKNEMTEVPEVVAAARQMAEEIRAVYPDIEVRLTGMVLMNNAFSESSMGDMQSLVPLSFLLMMIFLAVLLRDFQRGLPTFVAIATALAGIGVLISMGDLPMPALAALLLTGFGLLLWSFPATMSTLLVIMLSIVTAMGIGGHIGFPITPPSASAPTIILTVAIANSVHILITLLFEMHHGKDKRSAINESLRINLQPVFLASVTTAIGFLSMNFSEVPPFRHLGNFVAFGVVASFILSISFLPALMSLLPIKVRTVEGGKDSLMIHLGNFVVRQRSRLLMGMTALVIALVMLIPQNELNDVFVKYFDETVAFRADTDYTTDNLTGTYTADYSLPAGESGGINNPEFLREVSAFSEWWRQQPETMHVSTFTDTMKRLNMNMHGDDPAYYRLPDSRELAAQYLLLYEMSLPYGLDLNNQISVDKSKTRMTSSLLSLSSKEMLAVDERAQEWLSANTKIIKHSLGSGPSLMFAHIGQRNILSMLGGTTVALIMISMILVFALRSLKIGLVSMLPNLVPAAMGFGLWGVLVGEVGLALSIVTGMTLGIVVDDTVHFLSKYLRARRENGMSSEDAVRYAFNHVGRALITTSIVLVAGFIVLAFSSFKLNSGMGMLTAIVIVFALMADFLLLPPLLMKLEGKKP</sequence>
<organism evidence="8">
    <name type="scientific">hydrothermal vent metagenome</name>
    <dbReference type="NCBI Taxonomy" id="652676"/>
    <lineage>
        <taxon>unclassified sequences</taxon>
        <taxon>metagenomes</taxon>
        <taxon>ecological metagenomes</taxon>
    </lineage>
</organism>
<evidence type="ECO:0000256" key="4">
    <source>
        <dbReference type="ARBA" id="ARBA00022989"/>
    </source>
</evidence>
<comment type="subcellular location">
    <subcellularLocation>
        <location evidence="1">Cell membrane</location>
        <topology evidence="1">Multi-pass membrane protein</topology>
    </subcellularLocation>
</comment>
<dbReference type="InterPro" id="IPR004869">
    <property type="entry name" value="MMPL_dom"/>
</dbReference>
<feature type="transmembrane region" description="Helical" evidence="6">
    <location>
        <begin position="780"/>
        <end position="803"/>
    </location>
</feature>
<dbReference type="PANTHER" id="PTHR33406:SF12">
    <property type="entry name" value="BLR2997 PROTEIN"/>
    <property type="match status" value="1"/>
</dbReference>
<evidence type="ECO:0000256" key="2">
    <source>
        <dbReference type="ARBA" id="ARBA00022475"/>
    </source>
</evidence>
<dbReference type="SUPFAM" id="SSF82866">
    <property type="entry name" value="Multidrug efflux transporter AcrB transmembrane domain"/>
    <property type="match status" value="2"/>
</dbReference>
<feature type="transmembrane region" description="Helical" evidence="6">
    <location>
        <begin position="274"/>
        <end position="292"/>
    </location>
</feature>
<keyword evidence="2" id="KW-1003">Cell membrane</keyword>
<dbReference type="PROSITE" id="PS50156">
    <property type="entry name" value="SSD"/>
    <property type="match status" value="2"/>
</dbReference>
<reference evidence="8" key="1">
    <citation type="submission" date="2018-06" db="EMBL/GenBank/DDBJ databases">
        <authorList>
            <person name="Zhirakovskaya E."/>
        </authorList>
    </citation>
    <scope>NUCLEOTIDE SEQUENCE</scope>
</reference>
<feature type="transmembrane region" description="Helical" evidence="6">
    <location>
        <begin position="299"/>
        <end position="318"/>
    </location>
</feature>
<feature type="transmembrane region" description="Helical" evidence="6">
    <location>
        <begin position="250"/>
        <end position="268"/>
    </location>
</feature>
<feature type="domain" description="SSD" evidence="7">
    <location>
        <begin position="296"/>
        <end position="421"/>
    </location>
</feature>
<dbReference type="Gene3D" id="1.20.1640.10">
    <property type="entry name" value="Multidrug efflux transporter AcrB transmembrane domain"/>
    <property type="match status" value="2"/>
</dbReference>
<feature type="transmembrane region" description="Helical" evidence="6">
    <location>
        <begin position="451"/>
        <end position="467"/>
    </location>
</feature>
<evidence type="ECO:0000259" key="7">
    <source>
        <dbReference type="PROSITE" id="PS50156"/>
    </source>
</evidence>
<dbReference type="AlphaFoldDB" id="A0A3B1BFJ7"/>
<feature type="transmembrane region" description="Helical" evidence="6">
    <location>
        <begin position="751"/>
        <end position="774"/>
    </location>
</feature>
<protein>
    <submittedName>
        <fullName evidence="8">Predicted exporter of the RND superfamily</fullName>
    </submittedName>
</protein>
<feature type="transmembrane region" description="Helical" evidence="6">
    <location>
        <begin position="399"/>
        <end position="418"/>
    </location>
</feature>
<gene>
    <name evidence="8" type="ORF">MNBD_GAMMA25-633</name>
</gene>
<evidence type="ECO:0000313" key="8">
    <source>
        <dbReference type="EMBL" id="VAX10158.1"/>
    </source>
</evidence>
<feature type="transmembrane region" description="Helical" evidence="6">
    <location>
        <begin position="226"/>
        <end position="243"/>
    </location>
</feature>
<feature type="transmembrane region" description="Helical" evidence="6">
    <location>
        <begin position="368"/>
        <end position="387"/>
    </location>
</feature>
<dbReference type="GO" id="GO:0005886">
    <property type="term" value="C:plasma membrane"/>
    <property type="evidence" value="ECO:0007669"/>
    <property type="project" value="UniProtKB-SubCell"/>
</dbReference>
<accession>A0A3B1BFJ7</accession>
<keyword evidence="4 6" id="KW-1133">Transmembrane helix</keyword>
<keyword evidence="5 6" id="KW-0472">Membrane</keyword>
<feature type="transmembrane region" description="Helical" evidence="6">
    <location>
        <begin position="705"/>
        <end position="730"/>
    </location>
</feature>
<name>A0A3B1BFJ7_9ZZZZ</name>
<dbReference type="InterPro" id="IPR050545">
    <property type="entry name" value="Mycobact_MmpL"/>
</dbReference>
<feature type="transmembrane region" description="Helical" evidence="6">
    <location>
        <begin position="330"/>
        <end position="348"/>
    </location>
</feature>
<dbReference type="EMBL" id="UOFY01000046">
    <property type="protein sequence ID" value="VAX10158.1"/>
    <property type="molecule type" value="Genomic_DNA"/>
</dbReference>
<feature type="transmembrane region" description="Helical" evidence="6">
    <location>
        <begin position="650"/>
        <end position="672"/>
    </location>
</feature>
<proteinExistence type="predicted"/>
<evidence type="ECO:0000256" key="1">
    <source>
        <dbReference type="ARBA" id="ARBA00004651"/>
    </source>
</evidence>
<evidence type="ECO:0000256" key="6">
    <source>
        <dbReference type="SAM" id="Phobius"/>
    </source>
</evidence>
<dbReference type="InterPro" id="IPR000731">
    <property type="entry name" value="SSD"/>
</dbReference>
<evidence type="ECO:0000256" key="5">
    <source>
        <dbReference type="ARBA" id="ARBA00023136"/>
    </source>
</evidence>
<feature type="transmembrane region" description="Helical" evidence="6">
    <location>
        <begin position="679"/>
        <end position="699"/>
    </location>
</feature>